<evidence type="ECO:0000256" key="1">
    <source>
        <dbReference type="SAM" id="MobiDB-lite"/>
    </source>
</evidence>
<feature type="region of interest" description="Disordered" evidence="1">
    <location>
        <begin position="63"/>
        <end position="119"/>
    </location>
</feature>
<accession>A0AAD8FWX5</accession>
<gene>
    <name evidence="2" type="ORF">AOXY_G20497</name>
</gene>
<dbReference type="AlphaFoldDB" id="A0AAD8FWX5"/>
<feature type="compositionally biased region" description="Polar residues" evidence="1">
    <location>
        <begin position="86"/>
        <end position="98"/>
    </location>
</feature>
<comment type="caution">
    <text evidence="2">The sequence shown here is derived from an EMBL/GenBank/DDBJ whole genome shotgun (WGS) entry which is preliminary data.</text>
</comment>
<feature type="region of interest" description="Disordered" evidence="1">
    <location>
        <begin position="1"/>
        <end position="38"/>
    </location>
</feature>
<name>A0AAD8FWX5_ACIOX</name>
<keyword evidence="3" id="KW-1185">Reference proteome</keyword>
<sequence length="162" mass="18111">MQEAARSDTRSGPSLYCTPGIQPLRSNTNPAHSRTDRTDHCAQNHAGQKLFLKLVKNEKVVPDRADMHSRATVPRARCVSHRRTLKSTPNSTRWSQPRYSAPGSVCVSPEDAEEHAELDPLESRIRRVLGKQRSLLNLKPSAPPPPPHFITKKHNTLKSSVE</sequence>
<feature type="region of interest" description="Disordered" evidence="1">
    <location>
        <begin position="135"/>
        <end position="162"/>
    </location>
</feature>
<protein>
    <submittedName>
        <fullName evidence="2">Uncharacterized protein</fullName>
    </submittedName>
</protein>
<evidence type="ECO:0000313" key="3">
    <source>
        <dbReference type="Proteomes" id="UP001230051"/>
    </source>
</evidence>
<reference evidence="2" key="1">
    <citation type="submission" date="2022-02" db="EMBL/GenBank/DDBJ databases">
        <title>Atlantic sturgeon de novo genome assembly.</title>
        <authorList>
            <person name="Stock M."/>
            <person name="Klopp C."/>
            <person name="Guiguen Y."/>
            <person name="Cabau C."/>
            <person name="Parinello H."/>
            <person name="Santidrian Yebra-Pimentel E."/>
            <person name="Kuhl H."/>
            <person name="Dirks R.P."/>
            <person name="Guessner J."/>
            <person name="Wuertz S."/>
            <person name="Du K."/>
            <person name="Schartl M."/>
        </authorList>
    </citation>
    <scope>NUCLEOTIDE SEQUENCE</scope>
    <source>
        <strain evidence="2">STURGEONOMICS-FGT-2020</strain>
        <tissue evidence="2">Whole blood</tissue>
    </source>
</reference>
<evidence type="ECO:0000313" key="2">
    <source>
        <dbReference type="EMBL" id="KAK1160350.1"/>
    </source>
</evidence>
<organism evidence="2 3">
    <name type="scientific">Acipenser oxyrinchus oxyrinchus</name>
    <dbReference type="NCBI Taxonomy" id="40147"/>
    <lineage>
        <taxon>Eukaryota</taxon>
        <taxon>Metazoa</taxon>
        <taxon>Chordata</taxon>
        <taxon>Craniata</taxon>
        <taxon>Vertebrata</taxon>
        <taxon>Euteleostomi</taxon>
        <taxon>Actinopterygii</taxon>
        <taxon>Chondrostei</taxon>
        <taxon>Acipenseriformes</taxon>
        <taxon>Acipenseridae</taxon>
        <taxon>Acipenser</taxon>
    </lineage>
</organism>
<dbReference type="EMBL" id="JAGXEW010000020">
    <property type="protein sequence ID" value="KAK1160350.1"/>
    <property type="molecule type" value="Genomic_DNA"/>
</dbReference>
<proteinExistence type="predicted"/>
<dbReference type="Proteomes" id="UP001230051">
    <property type="component" value="Unassembled WGS sequence"/>
</dbReference>